<reference evidence="1 2" key="1">
    <citation type="submission" date="2017-04" db="EMBL/GenBank/DDBJ databases">
        <title>Draft genome sequence of Zooshikella ganghwensis VG4 isolated from Red Sea sediments.</title>
        <authorList>
            <person name="Rehman Z."/>
            <person name="Alam I."/>
            <person name="Kamau A."/>
            <person name="Bajic V."/>
            <person name="Leiknes T."/>
        </authorList>
    </citation>
    <scope>NUCLEOTIDE SEQUENCE [LARGE SCALE GENOMIC DNA]</scope>
    <source>
        <strain evidence="1 2">VG4</strain>
    </source>
</reference>
<evidence type="ECO:0000313" key="1">
    <source>
        <dbReference type="EMBL" id="RDH42590.1"/>
    </source>
</evidence>
<dbReference type="Proteomes" id="UP000257039">
    <property type="component" value="Unassembled WGS sequence"/>
</dbReference>
<organism evidence="1 2">
    <name type="scientific">Zooshikella ganghwensis</name>
    <dbReference type="NCBI Taxonomy" id="202772"/>
    <lineage>
        <taxon>Bacteria</taxon>
        <taxon>Pseudomonadati</taxon>
        <taxon>Pseudomonadota</taxon>
        <taxon>Gammaproteobacteria</taxon>
        <taxon>Oceanospirillales</taxon>
        <taxon>Zooshikellaceae</taxon>
        <taxon>Zooshikella</taxon>
    </lineage>
</organism>
<accession>A0A4P9VKB6</accession>
<keyword evidence="2" id="KW-1185">Reference proteome</keyword>
<sequence length="194" mass="21933">MQAHAPIDSEGRDLQVGDWVRVIAAPLSIRGMPEESLEAFSKAVGHTFQIEEFDEIGCLHLDMYPKISSDSIYIEPYCVSRFRRYKKLSNAFLKKQAVLNFAQEPVFEMRFEIIAHYNVDLESLGLYIISEGTTEDTMGGFACWPKERKILGSVKIDAEDPNAISILKRIKEMLENCSEIEEVTVSGIQLIGKP</sequence>
<comment type="caution">
    <text evidence="1">The sequence shown here is derived from an EMBL/GenBank/DDBJ whole genome shotgun (WGS) entry which is preliminary data.</text>
</comment>
<dbReference type="EMBL" id="NDXW01000001">
    <property type="protein sequence ID" value="RDH42590.1"/>
    <property type="molecule type" value="Genomic_DNA"/>
</dbReference>
<protein>
    <submittedName>
        <fullName evidence="1">Uncharacterized protein</fullName>
    </submittedName>
</protein>
<proteinExistence type="predicted"/>
<dbReference type="RefSeq" id="WP_094786072.1">
    <property type="nucleotide sequence ID" value="NZ_NDXW01000001.1"/>
</dbReference>
<dbReference type="AlphaFoldDB" id="A0A4P9VKB6"/>
<evidence type="ECO:0000313" key="2">
    <source>
        <dbReference type="Proteomes" id="UP000257039"/>
    </source>
</evidence>
<gene>
    <name evidence="1" type="ORF">B9G39_03525</name>
</gene>
<name>A0A4P9VKB6_9GAMM</name>